<protein>
    <recommendedName>
        <fullName evidence="6">tRNA (cytidine(34)-2'-O)-methyltransferase</fullName>
        <ecNumber evidence="6">2.1.1.207</ecNumber>
    </recommendedName>
    <alternativeName>
        <fullName evidence="6">tRNA (cytidine/uridine-2'-O-)-methyltransferase TrmL</fullName>
    </alternativeName>
</protein>
<name>A0A952KG25_9PROT</name>
<dbReference type="InterPro" id="IPR001537">
    <property type="entry name" value="SpoU_MeTrfase"/>
</dbReference>
<reference evidence="9" key="1">
    <citation type="submission" date="2020-06" db="EMBL/GenBank/DDBJ databases">
        <title>Stable isotope informed genome-resolved metagenomics uncovers potential trophic interactions in rhizosphere soil.</title>
        <authorList>
            <person name="Starr E.P."/>
            <person name="Shi S."/>
            <person name="Blazewicz S.J."/>
            <person name="Koch B.J."/>
            <person name="Probst A.J."/>
            <person name="Hungate B.A."/>
            <person name="Pett-Ridge J."/>
            <person name="Firestone M.K."/>
            <person name="Banfield J.F."/>
        </authorList>
    </citation>
    <scope>NUCLEOTIDE SEQUENCE</scope>
    <source>
        <strain evidence="9">YM_69_17</strain>
    </source>
</reference>
<sequence>MHLVLYEPDIPQNAGTMMRLAAALGVAVDLIEPCGFLVDDRRLRRAAMDYADFLDLTRWTSWRRYAEAPHAGRLVLLTTKASRPYTGFAFAPSDRIMVGRESAGVPDAVHDAADARIVIPLRPEARSINVATAAAMVLGEAIRQTGNTP</sequence>
<keyword evidence="2 6" id="KW-0489">Methyltransferase</keyword>
<dbReference type="PANTHER" id="PTHR42971:SF1">
    <property type="entry name" value="TRNA (CYTIDINE(34)-2'-O)-METHYLTRANSFERASE"/>
    <property type="match status" value="1"/>
</dbReference>
<comment type="catalytic activity">
    <reaction evidence="6">
        <text>cytidine(34) in tRNA + S-adenosyl-L-methionine = 2'-O-methylcytidine(34) in tRNA + S-adenosyl-L-homocysteine + H(+)</text>
        <dbReference type="Rhea" id="RHEA:43084"/>
        <dbReference type="Rhea" id="RHEA-COMP:10331"/>
        <dbReference type="Rhea" id="RHEA-COMP:10332"/>
        <dbReference type="ChEBI" id="CHEBI:15378"/>
        <dbReference type="ChEBI" id="CHEBI:57856"/>
        <dbReference type="ChEBI" id="CHEBI:59789"/>
        <dbReference type="ChEBI" id="CHEBI:74495"/>
        <dbReference type="ChEBI" id="CHEBI:82748"/>
        <dbReference type="EC" id="2.1.1.207"/>
    </reaction>
</comment>
<comment type="subcellular location">
    <subcellularLocation>
        <location evidence="6">Cytoplasm</location>
    </subcellularLocation>
</comment>
<evidence type="ECO:0000256" key="1">
    <source>
        <dbReference type="ARBA" id="ARBA00022490"/>
    </source>
</evidence>
<evidence type="ECO:0000256" key="5">
    <source>
        <dbReference type="ARBA" id="ARBA00022694"/>
    </source>
</evidence>
<keyword evidence="4 6" id="KW-0949">S-adenosyl-L-methionine</keyword>
<dbReference type="GO" id="GO:0005737">
    <property type="term" value="C:cytoplasm"/>
    <property type="evidence" value="ECO:0007669"/>
    <property type="project" value="UniProtKB-SubCell"/>
</dbReference>
<proteinExistence type="inferred from homology"/>
<dbReference type="EMBL" id="JAEKLZ010000384">
    <property type="protein sequence ID" value="MBW8728272.1"/>
    <property type="molecule type" value="Genomic_DNA"/>
</dbReference>
<dbReference type="EC" id="2.1.1.207" evidence="6"/>
<dbReference type="Proteomes" id="UP000700706">
    <property type="component" value="Unassembled WGS sequence"/>
</dbReference>
<dbReference type="GO" id="GO:0008757">
    <property type="term" value="F:S-adenosylmethionine-dependent methyltransferase activity"/>
    <property type="evidence" value="ECO:0007669"/>
    <property type="project" value="UniProtKB-UniRule"/>
</dbReference>
<evidence type="ECO:0000256" key="2">
    <source>
        <dbReference type="ARBA" id="ARBA00022603"/>
    </source>
</evidence>
<evidence type="ECO:0000256" key="7">
    <source>
        <dbReference type="PIRSR" id="PIRSR029256-1"/>
    </source>
</evidence>
<comment type="similarity">
    <text evidence="6">Belongs to the class IV-like SAM-binding methyltransferase superfamily. RNA methyltransferase TrmH family. TrmL subfamily.</text>
</comment>
<dbReference type="Gene3D" id="3.40.1280.10">
    <property type="match status" value="1"/>
</dbReference>
<feature type="binding site" evidence="6 7">
    <location>
        <position position="77"/>
    </location>
    <ligand>
        <name>S-adenosyl-L-methionine</name>
        <dbReference type="ChEBI" id="CHEBI:59789"/>
    </ligand>
</feature>
<dbReference type="CDD" id="cd18094">
    <property type="entry name" value="SpoU-like_TrmL"/>
    <property type="match status" value="1"/>
</dbReference>
<comment type="subunit">
    <text evidence="6">Homodimer.</text>
</comment>
<dbReference type="HAMAP" id="MF_01885">
    <property type="entry name" value="tRNA_methyltr_TrmL"/>
    <property type="match status" value="1"/>
</dbReference>
<gene>
    <name evidence="6" type="primary">trmL</name>
    <name evidence="9" type="ORF">JF625_24400</name>
</gene>
<evidence type="ECO:0000259" key="8">
    <source>
        <dbReference type="Pfam" id="PF00588"/>
    </source>
</evidence>
<feature type="domain" description="tRNA/rRNA methyltransferase SpoU type" evidence="8">
    <location>
        <begin position="2"/>
        <end position="138"/>
    </location>
</feature>
<evidence type="ECO:0000313" key="10">
    <source>
        <dbReference type="Proteomes" id="UP000700706"/>
    </source>
</evidence>
<feature type="binding site" evidence="6 7">
    <location>
        <position position="99"/>
    </location>
    <ligand>
        <name>S-adenosyl-L-methionine</name>
        <dbReference type="ChEBI" id="CHEBI:59789"/>
    </ligand>
</feature>
<feature type="binding site" evidence="6 7">
    <location>
        <position position="127"/>
    </location>
    <ligand>
        <name>S-adenosyl-L-methionine</name>
        <dbReference type="ChEBI" id="CHEBI:59789"/>
    </ligand>
</feature>
<dbReference type="GO" id="GO:0008175">
    <property type="term" value="F:tRNA methyltransferase activity"/>
    <property type="evidence" value="ECO:0007669"/>
    <property type="project" value="UniProtKB-UniRule"/>
</dbReference>
<keyword evidence="5 6" id="KW-0819">tRNA processing</keyword>
<dbReference type="GO" id="GO:0002130">
    <property type="term" value="P:wobble position ribose methylation"/>
    <property type="evidence" value="ECO:0007669"/>
    <property type="project" value="TreeGrafter"/>
</dbReference>
<evidence type="ECO:0000256" key="6">
    <source>
        <dbReference type="HAMAP-Rule" id="MF_01885"/>
    </source>
</evidence>
<keyword evidence="1 6" id="KW-0963">Cytoplasm</keyword>
<comment type="function">
    <text evidence="6">Methylates the ribose at the nucleotide 34 wobble position in the two leucyl isoacceptors tRNA(Leu)(CmAA) and tRNA(Leu)(cmnm5UmAA). Catalyzes the methyl transfer from S-adenosyl-L-methionine to the 2'-OH of the wobble nucleotide.</text>
</comment>
<accession>A0A952KG25</accession>
<dbReference type="PANTHER" id="PTHR42971">
    <property type="entry name" value="TRNA (CYTIDINE(34)-2'-O)-METHYLTRANSFERASE"/>
    <property type="match status" value="1"/>
</dbReference>
<dbReference type="SUPFAM" id="SSF75217">
    <property type="entry name" value="alpha/beta knot"/>
    <property type="match status" value="1"/>
</dbReference>
<evidence type="ECO:0000256" key="4">
    <source>
        <dbReference type="ARBA" id="ARBA00022691"/>
    </source>
</evidence>
<feature type="binding site" evidence="6 7">
    <location>
        <position position="119"/>
    </location>
    <ligand>
        <name>S-adenosyl-L-methionine</name>
        <dbReference type="ChEBI" id="CHEBI:59789"/>
    </ligand>
</feature>
<dbReference type="Pfam" id="PF00588">
    <property type="entry name" value="SpoU_methylase"/>
    <property type="match status" value="1"/>
</dbReference>
<comment type="catalytic activity">
    <reaction evidence="6">
        <text>5-carboxymethylaminomethyluridine(34) in tRNA(Leu) + S-adenosyl-L-methionine = 5-carboxymethylaminomethyl-2'-O-methyluridine(34) in tRNA(Leu) + S-adenosyl-L-homocysteine + H(+)</text>
        <dbReference type="Rhea" id="RHEA:43088"/>
        <dbReference type="Rhea" id="RHEA-COMP:10333"/>
        <dbReference type="Rhea" id="RHEA-COMP:10334"/>
        <dbReference type="ChEBI" id="CHEBI:15378"/>
        <dbReference type="ChEBI" id="CHEBI:57856"/>
        <dbReference type="ChEBI" id="CHEBI:59789"/>
        <dbReference type="ChEBI" id="CHEBI:74508"/>
        <dbReference type="ChEBI" id="CHEBI:74511"/>
        <dbReference type="EC" id="2.1.1.207"/>
    </reaction>
</comment>
<keyword evidence="3 6" id="KW-0808">Transferase</keyword>
<evidence type="ECO:0000256" key="3">
    <source>
        <dbReference type="ARBA" id="ARBA00022679"/>
    </source>
</evidence>
<dbReference type="PIRSF" id="PIRSF029256">
    <property type="entry name" value="SpoU_TrmH_prd"/>
    <property type="match status" value="1"/>
</dbReference>
<dbReference type="AlphaFoldDB" id="A0A952KG25"/>
<organism evidence="9 10">
    <name type="scientific">Inquilinus limosus</name>
    <dbReference type="NCBI Taxonomy" id="171674"/>
    <lineage>
        <taxon>Bacteria</taxon>
        <taxon>Pseudomonadati</taxon>
        <taxon>Pseudomonadota</taxon>
        <taxon>Alphaproteobacteria</taxon>
        <taxon>Rhodospirillales</taxon>
        <taxon>Rhodospirillaceae</taxon>
        <taxon>Inquilinus</taxon>
    </lineage>
</organism>
<dbReference type="InterPro" id="IPR029028">
    <property type="entry name" value="Alpha/beta_knot_MTases"/>
</dbReference>
<evidence type="ECO:0000313" key="9">
    <source>
        <dbReference type="EMBL" id="MBW8728272.1"/>
    </source>
</evidence>
<dbReference type="InterPro" id="IPR029026">
    <property type="entry name" value="tRNA_m1G_MTases_N"/>
</dbReference>
<dbReference type="GO" id="GO:0003723">
    <property type="term" value="F:RNA binding"/>
    <property type="evidence" value="ECO:0007669"/>
    <property type="project" value="InterPro"/>
</dbReference>
<dbReference type="InterPro" id="IPR016914">
    <property type="entry name" value="TrmL"/>
</dbReference>
<comment type="caution">
    <text evidence="9">The sequence shown here is derived from an EMBL/GenBank/DDBJ whole genome shotgun (WGS) entry which is preliminary data.</text>
</comment>